<dbReference type="Pfam" id="PF01144">
    <property type="entry name" value="CoA_trans"/>
    <property type="match status" value="1"/>
</dbReference>
<comment type="caution">
    <text evidence="3">The sequence shown here is derived from an EMBL/GenBank/DDBJ whole genome shotgun (WGS) entry which is preliminary data.</text>
</comment>
<dbReference type="PANTHER" id="PTHR13707:SF57">
    <property type="entry name" value="SUCCINYL-COA:3-KETOACID COENZYME A TRANSFERASE SUBUNIT B-RELATED"/>
    <property type="match status" value="1"/>
</dbReference>
<dbReference type="InterPro" id="IPR004164">
    <property type="entry name" value="CoA_transf_AS"/>
</dbReference>
<sequence>MPWNHDQMAAKAAAELKDGDYVNLGVGLPTKVAQHVPEGMKVWLHSENGIIGIGPFPYEDELDMDLIDAGKQTITILPGGSICSSTTSFAMIRGGHLNITMLGAMQVNEFGDLANWMIPGKMVKGMGGAMDLIAGVPRVIVVMEHNARDGSFKLVKECSLPLTGRRAVHRIITDLAVLDVTEKGLKVAELAPGVSADFLQSRSEPTLIF</sequence>
<evidence type="ECO:0000313" key="4">
    <source>
        <dbReference type="Proteomes" id="UP000192140"/>
    </source>
</evidence>
<evidence type="ECO:0000313" key="3">
    <source>
        <dbReference type="EMBL" id="CVI63381.1"/>
    </source>
</evidence>
<dbReference type="SMART" id="SM00882">
    <property type="entry name" value="CoA_trans"/>
    <property type="match status" value="1"/>
</dbReference>
<dbReference type="EMBL" id="FCNP01000049">
    <property type="protein sequence ID" value="CVI63381.1"/>
    <property type="molecule type" value="Genomic_DNA"/>
</dbReference>
<dbReference type="NCBIfam" id="TIGR02428">
    <property type="entry name" value="pcaJ_scoB_fam"/>
    <property type="match status" value="1"/>
</dbReference>
<reference evidence="3" key="1">
    <citation type="submission" date="2016-01" db="EMBL/GenBank/DDBJ databases">
        <authorList>
            <person name="Regsiter A."/>
            <person name="william w."/>
        </authorList>
    </citation>
    <scope>NUCLEOTIDE SEQUENCE</scope>
    <source>
        <strain evidence="3">NCPPB 1641</strain>
    </source>
</reference>
<dbReference type="EC" id="2.8.3.5" evidence="3"/>
<evidence type="ECO:0000256" key="1">
    <source>
        <dbReference type="ARBA" id="ARBA00007047"/>
    </source>
</evidence>
<dbReference type="PANTHER" id="PTHR13707">
    <property type="entry name" value="KETOACID-COENZYME A TRANSFERASE"/>
    <property type="match status" value="1"/>
</dbReference>
<dbReference type="Proteomes" id="UP000192140">
    <property type="component" value="Unassembled WGS sequence"/>
</dbReference>
<name>A0A1S7U9Z5_9HYPH</name>
<comment type="similarity">
    <text evidence="1">Belongs to the 3-oxoacid CoA-transferase subunit B family.</text>
</comment>
<evidence type="ECO:0000256" key="2">
    <source>
        <dbReference type="ARBA" id="ARBA00022679"/>
    </source>
</evidence>
<gene>
    <name evidence="3" type="primary">scoB</name>
    <name evidence="3" type="ORF">AGR7A_pAt20208</name>
</gene>
<dbReference type="Gene3D" id="3.40.1080.10">
    <property type="entry name" value="Glutaconate Coenzyme A-transferase"/>
    <property type="match status" value="1"/>
</dbReference>
<dbReference type="GO" id="GO:0008260">
    <property type="term" value="F:succinyl-CoA:3-oxo-acid CoA-transferase activity"/>
    <property type="evidence" value="ECO:0007669"/>
    <property type="project" value="UniProtKB-EC"/>
</dbReference>
<accession>A0A1S7U9Z5</accession>
<protein>
    <submittedName>
        <fullName evidence="3">Succinyl-CoA:3-ketoacid-coenzyme A transferase subunit B (Succinyl CoA:3-oxoacid CoA-transferase) (OXCT B)</fullName>
        <ecNumber evidence="3">2.8.3.5</ecNumber>
    </submittedName>
</protein>
<dbReference type="InterPro" id="IPR037171">
    <property type="entry name" value="NagB/RpiA_transferase-like"/>
</dbReference>
<keyword evidence="4" id="KW-1185">Reference proteome</keyword>
<keyword evidence="2 3" id="KW-0808">Transferase</keyword>
<dbReference type="PROSITE" id="PS01274">
    <property type="entry name" value="COA_TRANSF_2"/>
    <property type="match status" value="1"/>
</dbReference>
<organism evidence="3 4">
    <name type="scientific">Agrobacterium deltaense NCPPB 1641</name>
    <dbReference type="NCBI Taxonomy" id="1183425"/>
    <lineage>
        <taxon>Bacteria</taxon>
        <taxon>Pseudomonadati</taxon>
        <taxon>Pseudomonadota</taxon>
        <taxon>Alphaproteobacteria</taxon>
        <taxon>Hyphomicrobiales</taxon>
        <taxon>Rhizobiaceae</taxon>
        <taxon>Rhizobium/Agrobacterium group</taxon>
        <taxon>Agrobacterium</taxon>
    </lineage>
</organism>
<dbReference type="SUPFAM" id="SSF100950">
    <property type="entry name" value="NagB/RpiA/CoA transferase-like"/>
    <property type="match status" value="1"/>
</dbReference>
<dbReference type="AlphaFoldDB" id="A0A1S7U9Z5"/>
<proteinExistence type="inferred from homology"/>
<dbReference type="InterPro" id="IPR004165">
    <property type="entry name" value="CoA_trans_fam_I"/>
</dbReference>
<dbReference type="InterPro" id="IPR012791">
    <property type="entry name" value="3-oxoacid_CoA-transf_B"/>
</dbReference>
<dbReference type="RefSeq" id="WP_080855154.1">
    <property type="nucleotide sequence ID" value="NZ_LT009777.1"/>
</dbReference>